<dbReference type="STRING" id="1798665.A2942_05045"/>
<evidence type="ECO:0000256" key="1">
    <source>
        <dbReference type="SAM" id="Coils"/>
    </source>
</evidence>
<comment type="caution">
    <text evidence="4">The sequence shown here is derived from an EMBL/GenBank/DDBJ whole genome shotgun (WGS) entry which is preliminary data.</text>
</comment>
<keyword evidence="1" id="KW-0175">Coiled coil</keyword>
<evidence type="ECO:0000313" key="4">
    <source>
        <dbReference type="EMBL" id="OGZ11138.1"/>
    </source>
</evidence>
<evidence type="ECO:0000313" key="5">
    <source>
        <dbReference type="Proteomes" id="UP000178534"/>
    </source>
</evidence>
<evidence type="ECO:0000259" key="3">
    <source>
        <dbReference type="Pfam" id="PF14257"/>
    </source>
</evidence>
<feature type="domain" description="DUF4349" evidence="3">
    <location>
        <begin position="106"/>
        <end position="318"/>
    </location>
</feature>
<dbReference type="Proteomes" id="UP000178534">
    <property type="component" value="Unassembled WGS sequence"/>
</dbReference>
<dbReference type="Pfam" id="PF14257">
    <property type="entry name" value="DUF4349"/>
    <property type="match status" value="1"/>
</dbReference>
<accession>A0A1G2DED1</accession>
<feature type="transmembrane region" description="Helical" evidence="2">
    <location>
        <begin position="296"/>
        <end position="321"/>
    </location>
</feature>
<gene>
    <name evidence="4" type="ORF">A2942_05045</name>
</gene>
<reference evidence="4 5" key="1">
    <citation type="journal article" date="2016" name="Nat. Commun.">
        <title>Thousands of microbial genomes shed light on interconnected biogeochemical processes in an aquifer system.</title>
        <authorList>
            <person name="Anantharaman K."/>
            <person name="Brown C.T."/>
            <person name="Hug L.A."/>
            <person name="Sharon I."/>
            <person name="Castelle C.J."/>
            <person name="Probst A.J."/>
            <person name="Thomas B.C."/>
            <person name="Singh A."/>
            <person name="Wilkins M.J."/>
            <person name="Karaoz U."/>
            <person name="Brodie E.L."/>
            <person name="Williams K.H."/>
            <person name="Hubbard S.S."/>
            <person name="Banfield J.F."/>
        </authorList>
    </citation>
    <scope>NUCLEOTIDE SEQUENCE [LARGE SCALE GENOMIC DNA]</scope>
</reference>
<protein>
    <recommendedName>
        <fullName evidence="3">DUF4349 domain-containing protein</fullName>
    </recommendedName>
</protein>
<feature type="coiled-coil region" evidence="1">
    <location>
        <begin position="222"/>
        <end position="249"/>
    </location>
</feature>
<proteinExistence type="predicted"/>
<dbReference type="InterPro" id="IPR025645">
    <property type="entry name" value="DUF4349"/>
</dbReference>
<keyword evidence="2" id="KW-0472">Membrane</keyword>
<organism evidence="4 5">
    <name type="scientific">Candidatus Lloydbacteria bacterium RIFCSPLOWO2_01_FULL_50_20</name>
    <dbReference type="NCBI Taxonomy" id="1798665"/>
    <lineage>
        <taxon>Bacteria</taxon>
        <taxon>Candidatus Lloydiibacteriota</taxon>
    </lineage>
</organism>
<name>A0A1G2DED1_9BACT</name>
<dbReference type="AlphaFoldDB" id="A0A1G2DED1"/>
<feature type="transmembrane region" description="Helical" evidence="2">
    <location>
        <begin position="16"/>
        <end position="34"/>
    </location>
</feature>
<keyword evidence="2" id="KW-0812">Transmembrane</keyword>
<sequence length="337" mass="36460">MPQLNLNLPPITPKKAVVILGVLAVIIVFSFGAMNDRGGRQLLDLSGGDVGSYGVTTPGMAPQYDYAQENYGKGIAYRGEMGVAESSIAPMPPFPGPDSAPAGEEKIIKSATLSLLVENVDGAAAKINLVRTRFNGQIGNSTFSEFTSGSREGEITIWVPSVSFDEALTEIKKLALRVENETVAVSDVSAQFVDLDARLKNLRATELQYVEIMKRSGKLSEVLEVTRELSNTRAQIEQLEGQRNYLSRQVALSSIHVSLSQEASPGDLTNEWRPLAVIKAAAKETLSGFTDFIDGLLVFLIALPLLLLKLAFLALVVWVLWRIGRAAYNRINGGLAP</sequence>
<keyword evidence="2" id="KW-1133">Transmembrane helix</keyword>
<dbReference type="EMBL" id="MHLP01000041">
    <property type="protein sequence ID" value="OGZ11138.1"/>
    <property type="molecule type" value="Genomic_DNA"/>
</dbReference>
<evidence type="ECO:0000256" key="2">
    <source>
        <dbReference type="SAM" id="Phobius"/>
    </source>
</evidence>